<comment type="subcellular location">
    <subcellularLocation>
        <location evidence="10">Peroxisome</location>
    </subcellularLocation>
</comment>
<dbReference type="Gene3D" id="3.30.43.10">
    <property type="entry name" value="Uridine Diphospho-n-acetylenolpyruvylglucosamine Reductase, domain 2"/>
    <property type="match status" value="1"/>
</dbReference>
<evidence type="ECO:0000256" key="2">
    <source>
        <dbReference type="ARBA" id="ARBA00008000"/>
    </source>
</evidence>
<evidence type="ECO:0000259" key="11">
    <source>
        <dbReference type="PROSITE" id="PS51387"/>
    </source>
</evidence>
<name>A0A8K1FF65_PYTOL</name>
<gene>
    <name evidence="12" type="ORF">Poli38472_013768</name>
</gene>
<evidence type="ECO:0000313" key="12">
    <source>
        <dbReference type="EMBL" id="TMW61305.1"/>
    </source>
</evidence>
<dbReference type="GO" id="GO:0008609">
    <property type="term" value="F:alkylglycerone-phosphate synthase activity"/>
    <property type="evidence" value="ECO:0007669"/>
    <property type="project" value="UniProtKB-EC"/>
</dbReference>
<sequence>MPTQDERVTPATVARMRNIISHISGAPVRPDDVANRVDPPAQAWSAGPSRNAPTRWNGWGYEDTKLYINANNDIEISGGRYAEVFHAASDRVLPSLRPWAERVIGLDPKQKSLAVNRSPEQLQVTDPQLSESQQDALDRFLRVLQDKYEIRVSTTMNDRVRHSHGQTCEEIYKLRNAKHLGRIPDVVVWPNSHRQVEDLVQEATKFSEAVCLVPHGGGTNVTNALECSDTESRAIVSIDLRQMKRILHVDKENMIIRVEAGVTGLDLHERLRNKGLTLGHEPDSWEFSTLGGWVATKASGMKKNIYGNIEDLLVNLKMVTPRGTLERAANAPRVSMGPDVQQAVLGSEGILGVVTEVTLRVRTFPQCQVYDSLVFPTFEHGVAAMHEVIRAKCVPASIRLLDNTQFQLGQATKPSSGGSFASGVVDFAKKTYVTKIRGFNVETMCAATVLMEGTPEEVERQQKKIQAIAKEHHGLVGGAENGQRGYFFTYIIAYLRDFALDYYFMSESFETAVPWSNVQQLCDDVKTAIQDVATAHHIRTPPLIACRVTQLYETGVTVYVYYGVNYFGLKDPVPLFRAVESAAVDAILTNGGSLSHHHGIGKHRRAWLPNAISAPGIAMIKGMKQALDPSNIFSVTNVIEPQ</sequence>
<dbReference type="InterPro" id="IPR016169">
    <property type="entry name" value="FAD-bd_PCMH_sub2"/>
</dbReference>
<dbReference type="InterPro" id="IPR016167">
    <property type="entry name" value="FAD-bd_PCMH_sub1"/>
</dbReference>
<dbReference type="Proteomes" id="UP000794436">
    <property type="component" value="Unassembled WGS sequence"/>
</dbReference>
<dbReference type="Gene3D" id="3.30.465.10">
    <property type="match status" value="1"/>
</dbReference>
<dbReference type="SUPFAM" id="SSF55103">
    <property type="entry name" value="FAD-linked oxidases, C-terminal domain"/>
    <property type="match status" value="1"/>
</dbReference>
<dbReference type="InterPro" id="IPR016171">
    <property type="entry name" value="Vanillyl_alc_oxidase_C-sub2"/>
</dbReference>
<evidence type="ECO:0000256" key="9">
    <source>
        <dbReference type="PIRSR" id="PIRSR625650-4"/>
    </source>
</evidence>
<accession>A0A8K1FF65</accession>
<dbReference type="Gene3D" id="3.30.70.3450">
    <property type="match status" value="1"/>
</dbReference>
<dbReference type="PANTHER" id="PTHR46568">
    <property type="entry name" value="ALKYLDIHYDROXYACETONEPHOSPHATE SYNTHASE, PEROXISOMAL"/>
    <property type="match status" value="1"/>
</dbReference>
<keyword evidence="13" id="KW-1185">Reference proteome</keyword>
<evidence type="ECO:0000256" key="8">
    <source>
        <dbReference type="PIRSR" id="PIRSR625650-3"/>
    </source>
</evidence>
<evidence type="ECO:0000313" key="13">
    <source>
        <dbReference type="Proteomes" id="UP000794436"/>
    </source>
</evidence>
<evidence type="ECO:0000256" key="3">
    <source>
        <dbReference type="ARBA" id="ARBA00012385"/>
    </source>
</evidence>
<comment type="function">
    <text evidence="10">Catalyzes the exchange of an acyl for a long-chain alkyl group and the formation of the ether bond in the biosynthesis of ether phospholipids.</text>
</comment>
<dbReference type="Pfam" id="PF01565">
    <property type="entry name" value="FAD_binding_4"/>
    <property type="match status" value="1"/>
</dbReference>
<dbReference type="Gene3D" id="1.10.45.10">
    <property type="entry name" value="Vanillyl-alcohol Oxidase, Chain A, domain 4"/>
    <property type="match status" value="1"/>
</dbReference>
<evidence type="ECO:0000256" key="7">
    <source>
        <dbReference type="PIRSR" id="PIRSR625650-2"/>
    </source>
</evidence>
<feature type="binding site" evidence="8">
    <location>
        <begin position="348"/>
        <end position="354"/>
    </location>
    <ligand>
        <name>FAD</name>
        <dbReference type="ChEBI" id="CHEBI:57692"/>
    </ligand>
</feature>
<keyword evidence="10" id="KW-0444">Lipid biosynthesis</keyword>
<dbReference type="InterPro" id="IPR004113">
    <property type="entry name" value="FAD-bd_oxidored_4_C"/>
</dbReference>
<dbReference type="PROSITE" id="PS51387">
    <property type="entry name" value="FAD_PCMH"/>
    <property type="match status" value="1"/>
</dbReference>
<dbReference type="EMBL" id="SPLM01000077">
    <property type="protein sequence ID" value="TMW61305.1"/>
    <property type="molecule type" value="Genomic_DNA"/>
</dbReference>
<evidence type="ECO:0000256" key="6">
    <source>
        <dbReference type="PIRSR" id="PIRSR625650-1"/>
    </source>
</evidence>
<comment type="caution">
    <text evidence="12">The sequence shown here is derived from an EMBL/GenBank/DDBJ whole genome shotgun (WGS) entry which is preliminary data.</text>
</comment>
<dbReference type="EC" id="2.5.1.26" evidence="3 10"/>
<evidence type="ECO:0000256" key="4">
    <source>
        <dbReference type="ARBA" id="ARBA00022630"/>
    </source>
</evidence>
<keyword evidence="10" id="KW-0576">Peroxisome</keyword>
<dbReference type="GO" id="GO:0071949">
    <property type="term" value="F:FAD binding"/>
    <property type="evidence" value="ECO:0007669"/>
    <property type="project" value="InterPro"/>
</dbReference>
<dbReference type="AlphaFoldDB" id="A0A8K1FF65"/>
<comment type="similarity">
    <text evidence="2 10">Belongs to the FAD-binding oxidoreductase/transferase type 4 family.</text>
</comment>
<evidence type="ECO:0000256" key="1">
    <source>
        <dbReference type="ARBA" id="ARBA00004670"/>
    </source>
</evidence>
<reference evidence="12" key="1">
    <citation type="submission" date="2019-03" db="EMBL/GenBank/DDBJ databases">
        <title>Long read genome sequence of the mycoparasitic Pythium oligandrum ATCC 38472 isolated from sugarbeet rhizosphere.</title>
        <authorList>
            <person name="Gaulin E."/>
        </authorList>
    </citation>
    <scope>NUCLEOTIDE SEQUENCE</scope>
    <source>
        <strain evidence="12">ATCC 38472_TT</strain>
    </source>
</reference>
<keyword evidence="10" id="KW-0808">Transferase</keyword>
<dbReference type="InterPro" id="IPR025650">
    <property type="entry name" value="Alkyl-DHAP_Synthase"/>
</dbReference>
<comment type="subunit">
    <text evidence="10">Homodimer.</text>
</comment>
<comment type="catalytic activity">
    <reaction evidence="10">
        <text>a long chain fatty alcohol + a 1-acylglycerone 3-phosphate = a 1-O-alkylglycerone 3-phosphate + a long-chain fatty acid + H(+)</text>
        <dbReference type="Rhea" id="RHEA:36171"/>
        <dbReference type="ChEBI" id="CHEBI:15378"/>
        <dbReference type="ChEBI" id="CHEBI:17135"/>
        <dbReference type="ChEBI" id="CHEBI:57534"/>
        <dbReference type="ChEBI" id="CHEBI:57560"/>
        <dbReference type="ChEBI" id="CHEBI:73315"/>
        <dbReference type="EC" id="2.5.1.26"/>
    </reaction>
</comment>
<dbReference type="InterPro" id="IPR006094">
    <property type="entry name" value="Oxid_FAD_bind_N"/>
</dbReference>
<keyword evidence="5 8" id="KW-0274">FAD</keyword>
<dbReference type="Pfam" id="PF02913">
    <property type="entry name" value="FAD-oxidase_C"/>
    <property type="match status" value="1"/>
</dbReference>
<feature type="active site" description="Proton donor/acceptor" evidence="6">
    <location>
        <position position="559"/>
    </location>
</feature>
<keyword evidence="4 10" id="KW-0285">Flavoprotein</keyword>
<dbReference type="GO" id="GO:0005777">
    <property type="term" value="C:peroxisome"/>
    <property type="evidence" value="ECO:0007669"/>
    <property type="project" value="UniProtKB-SubCell"/>
</dbReference>
<dbReference type="PANTHER" id="PTHR46568:SF1">
    <property type="entry name" value="ALKYLDIHYDROXYACETONEPHOSPHATE SYNTHASE, PEROXISOMAL"/>
    <property type="match status" value="1"/>
</dbReference>
<dbReference type="OrthoDB" id="7786253at2759"/>
<dbReference type="Gene3D" id="3.30.300.330">
    <property type="match status" value="1"/>
</dbReference>
<evidence type="ECO:0000256" key="10">
    <source>
        <dbReference type="RuleBase" id="RU363113"/>
    </source>
</evidence>
<evidence type="ECO:0000256" key="5">
    <source>
        <dbReference type="ARBA" id="ARBA00022827"/>
    </source>
</evidence>
<dbReference type="InterPro" id="IPR036318">
    <property type="entry name" value="FAD-bd_PCMH-like_sf"/>
</dbReference>
<feature type="site" description="Important for enzyme activity" evidence="9">
    <location>
        <position position="399"/>
    </location>
</feature>
<comment type="pathway">
    <text evidence="1 10">Glycerolipid metabolism; ether lipid biosynthesis.</text>
</comment>
<dbReference type="GO" id="GO:0008611">
    <property type="term" value="P:ether lipid biosynthetic process"/>
    <property type="evidence" value="ECO:0007669"/>
    <property type="project" value="UniProtKB-UniPathway"/>
</dbReference>
<feature type="binding site" evidence="8">
    <location>
        <begin position="296"/>
        <end position="299"/>
    </location>
    <ligand>
        <name>FAD</name>
        <dbReference type="ChEBI" id="CHEBI:57692"/>
    </ligand>
</feature>
<keyword evidence="10" id="KW-0443">Lipid metabolism</keyword>
<dbReference type="InterPro" id="IPR016164">
    <property type="entry name" value="FAD-linked_Oxase-like_C"/>
</dbReference>
<protein>
    <recommendedName>
        <fullName evidence="3 10">Alkylglycerone-phosphate synthase</fullName>
        <shortName evidence="10">Alkyl-DHAP synthase</shortName>
        <ecNumber evidence="3 10">2.5.1.26</ecNumber>
    </recommendedName>
</protein>
<feature type="binding site" evidence="7">
    <location>
        <position position="496"/>
    </location>
    <ligand>
        <name>substrate</name>
    </ligand>
</feature>
<dbReference type="SUPFAM" id="SSF56176">
    <property type="entry name" value="FAD-binding/transporter-associated domain-like"/>
    <property type="match status" value="1"/>
</dbReference>
<comment type="cofactor">
    <cofactor evidence="8 10">
        <name>FAD</name>
        <dbReference type="ChEBI" id="CHEBI:57692"/>
    </cofactor>
</comment>
<organism evidence="12 13">
    <name type="scientific">Pythium oligandrum</name>
    <name type="common">Mycoparasitic fungus</name>
    <dbReference type="NCBI Taxonomy" id="41045"/>
    <lineage>
        <taxon>Eukaryota</taxon>
        <taxon>Sar</taxon>
        <taxon>Stramenopiles</taxon>
        <taxon>Oomycota</taxon>
        <taxon>Peronosporomycetes</taxon>
        <taxon>Pythiales</taxon>
        <taxon>Pythiaceae</taxon>
        <taxon>Pythium</taxon>
    </lineage>
</organism>
<dbReference type="UniPathway" id="UPA00781"/>
<feature type="binding site" evidence="8">
    <location>
        <begin position="283"/>
        <end position="289"/>
    </location>
    <ligand>
        <name>FAD</name>
        <dbReference type="ChEBI" id="CHEBI:57692"/>
    </ligand>
</feature>
<proteinExistence type="inferred from homology"/>
<dbReference type="InterPro" id="IPR016166">
    <property type="entry name" value="FAD-bd_PCMH"/>
</dbReference>
<feature type="domain" description="FAD-binding PCMH-type" evidence="11">
    <location>
        <begin position="180"/>
        <end position="364"/>
    </location>
</feature>